<dbReference type="PANTHER" id="PTHR24020">
    <property type="entry name" value="COLLAGEN ALPHA"/>
    <property type="match status" value="1"/>
</dbReference>
<reference evidence="4 5" key="1">
    <citation type="submission" date="2024-09" db="EMBL/GenBank/DDBJ databases">
        <title>A chromosome-level genome assembly of Gray's grenadier anchovy, Coilia grayii.</title>
        <authorList>
            <person name="Fu Z."/>
        </authorList>
    </citation>
    <scope>NUCLEOTIDE SEQUENCE [LARGE SCALE GENOMIC DNA]</scope>
    <source>
        <strain evidence="4">G4</strain>
        <tissue evidence="4">Muscle</tissue>
    </source>
</reference>
<evidence type="ECO:0000256" key="1">
    <source>
        <dbReference type="SAM" id="MobiDB-lite"/>
    </source>
</evidence>
<evidence type="ECO:0000256" key="2">
    <source>
        <dbReference type="SAM" id="SignalP"/>
    </source>
</evidence>
<feature type="signal peptide" evidence="2">
    <location>
        <begin position="1"/>
        <end position="19"/>
    </location>
</feature>
<keyword evidence="5" id="KW-1185">Reference proteome</keyword>
<dbReference type="CDD" id="cd01450">
    <property type="entry name" value="vWFA_subfamily_ECM"/>
    <property type="match status" value="1"/>
</dbReference>
<gene>
    <name evidence="4" type="ORF">ACEWY4_017042</name>
</gene>
<feature type="region of interest" description="Disordered" evidence="1">
    <location>
        <begin position="28"/>
        <end position="49"/>
    </location>
</feature>
<name>A0ABD1JMB6_9TELE</name>
<dbReference type="InterPro" id="IPR036465">
    <property type="entry name" value="vWFA_dom_sf"/>
</dbReference>
<keyword evidence="2" id="KW-0732">Signal</keyword>
<comment type="caution">
    <text evidence="4">The sequence shown here is derived from an EMBL/GenBank/DDBJ whole genome shotgun (WGS) entry which is preliminary data.</text>
</comment>
<dbReference type="InterPro" id="IPR002035">
    <property type="entry name" value="VWF_A"/>
</dbReference>
<dbReference type="PRINTS" id="PR00453">
    <property type="entry name" value="VWFADOMAIN"/>
</dbReference>
<accession>A0ABD1JMB6</accession>
<dbReference type="Pfam" id="PF00092">
    <property type="entry name" value="VWA"/>
    <property type="match status" value="1"/>
</dbReference>
<dbReference type="PANTHER" id="PTHR24020:SF49">
    <property type="entry name" value="COLLAGEN ALPHA-1(XXVIII) CHAIN"/>
    <property type="match status" value="1"/>
</dbReference>
<dbReference type="InterPro" id="IPR050525">
    <property type="entry name" value="ECM_Assembly_Org"/>
</dbReference>
<dbReference type="AlphaFoldDB" id="A0ABD1JMB6"/>
<evidence type="ECO:0000313" key="4">
    <source>
        <dbReference type="EMBL" id="KAL2088214.1"/>
    </source>
</evidence>
<feature type="chain" id="PRO_5044819217" description="VWFA domain-containing protein" evidence="2">
    <location>
        <begin position="20"/>
        <end position="256"/>
    </location>
</feature>
<sequence length="256" mass="29016">MWRWLLPLLLLGVFPALLAQDYYEEDYEEEEDTRRRKKTSPKTLTTNLIPKNGQNRIAEDCGVELAFLVDSSESAKDNHAQEKQFVIDVVERLQGARLHTGRSLSFRTALLQYSSRSLTEQTFAQWQGVAHFRTRIRDIPYIGQGTYATYAITNLTHLYLQESAMSAVKVTLLLTDGQFHPRNPDIFSAVADAKNQGLRFFMVGITPAANEPGNVQRLRLLANSPSERFLHNLQDRNIVDKVVKEIDSGTFGACVL</sequence>
<dbReference type="SUPFAM" id="SSF53300">
    <property type="entry name" value="vWA-like"/>
    <property type="match status" value="1"/>
</dbReference>
<dbReference type="Gene3D" id="3.40.50.410">
    <property type="entry name" value="von Willebrand factor, type A domain"/>
    <property type="match status" value="1"/>
</dbReference>
<dbReference type="SMART" id="SM00327">
    <property type="entry name" value="VWA"/>
    <property type="match status" value="1"/>
</dbReference>
<evidence type="ECO:0000259" key="3">
    <source>
        <dbReference type="PROSITE" id="PS50234"/>
    </source>
</evidence>
<organism evidence="4 5">
    <name type="scientific">Coilia grayii</name>
    <name type="common">Gray's grenadier anchovy</name>
    <dbReference type="NCBI Taxonomy" id="363190"/>
    <lineage>
        <taxon>Eukaryota</taxon>
        <taxon>Metazoa</taxon>
        <taxon>Chordata</taxon>
        <taxon>Craniata</taxon>
        <taxon>Vertebrata</taxon>
        <taxon>Euteleostomi</taxon>
        <taxon>Actinopterygii</taxon>
        <taxon>Neopterygii</taxon>
        <taxon>Teleostei</taxon>
        <taxon>Clupei</taxon>
        <taxon>Clupeiformes</taxon>
        <taxon>Clupeoidei</taxon>
        <taxon>Engraulidae</taxon>
        <taxon>Coilinae</taxon>
        <taxon>Coilia</taxon>
    </lineage>
</organism>
<dbReference type="EMBL" id="JBHFQA010000014">
    <property type="protein sequence ID" value="KAL2088214.1"/>
    <property type="molecule type" value="Genomic_DNA"/>
</dbReference>
<feature type="domain" description="VWFA" evidence="3">
    <location>
        <begin position="64"/>
        <end position="246"/>
    </location>
</feature>
<evidence type="ECO:0000313" key="5">
    <source>
        <dbReference type="Proteomes" id="UP001591681"/>
    </source>
</evidence>
<dbReference type="PROSITE" id="PS50234">
    <property type="entry name" value="VWFA"/>
    <property type="match status" value="1"/>
</dbReference>
<dbReference type="Proteomes" id="UP001591681">
    <property type="component" value="Unassembled WGS sequence"/>
</dbReference>
<proteinExistence type="predicted"/>
<protein>
    <recommendedName>
        <fullName evidence="3">VWFA domain-containing protein</fullName>
    </recommendedName>
</protein>